<dbReference type="Proteomes" id="UP000244336">
    <property type="component" value="Chromosome 8"/>
</dbReference>
<dbReference type="STRING" id="1504633.A0A2T7CJ60"/>
<proteinExistence type="predicted"/>
<evidence type="ECO:0000256" key="1">
    <source>
        <dbReference type="SAM" id="MobiDB-lite"/>
    </source>
</evidence>
<gene>
    <name evidence="2" type="ORF">GQ55_8G003300</name>
</gene>
<reference evidence="2 3" key="1">
    <citation type="submission" date="2018-04" db="EMBL/GenBank/DDBJ databases">
        <title>WGS assembly of Panicum hallii var. hallii HAL2.</title>
        <authorList>
            <person name="Lovell J."/>
            <person name="Jenkins J."/>
            <person name="Lowry D."/>
            <person name="Mamidi S."/>
            <person name="Sreedasyam A."/>
            <person name="Weng X."/>
            <person name="Barry K."/>
            <person name="Bonette J."/>
            <person name="Campitelli B."/>
            <person name="Daum C."/>
            <person name="Gordon S."/>
            <person name="Gould B."/>
            <person name="Lipzen A."/>
            <person name="MacQueen A."/>
            <person name="Palacio-Mejia J."/>
            <person name="Plott C."/>
            <person name="Shakirov E."/>
            <person name="Shu S."/>
            <person name="Yoshinaga Y."/>
            <person name="Zane M."/>
            <person name="Rokhsar D."/>
            <person name="Grimwood J."/>
            <person name="Schmutz J."/>
            <person name="Juenger T."/>
        </authorList>
    </citation>
    <scope>NUCLEOTIDE SEQUENCE [LARGE SCALE GENOMIC DNA]</scope>
    <source>
        <strain evidence="3">cv. HAL2</strain>
    </source>
</reference>
<dbReference type="AlphaFoldDB" id="A0A2T7CJ60"/>
<sequence length="317" mass="33631">MCIVKHEIKKEPSSEDVGCHLKLGIRKKNNGQWEISKRGDTDLVLSSDNDHARHMENKNSTLSCSIDDTNIGDEGYNLELARNDYPMTHVHDLDSSTSDENAPPSTEQDVIVLSDSDDDVVMVLSPSAVNCGSAHDTGNLFTPSPPETSGVCGEQLGGGPDETPFLALKEGFDDLGLSFWECRPRDDPTYQMADLGILVTDNPGEVDEPVYGGDLGVAAAVANLLEDGHDGVSQPCTSTERDGAISLANLGDRTQTCGDGHPENRTAGSISGAEDCLTNARNAPQKRRNPGSGITALHGSAAGSRNDYVLTGAPPEE</sequence>
<organism evidence="2 3">
    <name type="scientific">Panicum hallii var. hallii</name>
    <dbReference type="NCBI Taxonomy" id="1504633"/>
    <lineage>
        <taxon>Eukaryota</taxon>
        <taxon>Viridiplantae</taxon>
        <taxon>Streptophyta</taxon>
        <taxon>Embryophyta</taxon>
        <taxon>Tracheophyta</taxon>
        <taxon>Spermatophyta</taxon>
        <taxon>Magnoliopsida</taxon>
        <taxon>Liliopsida</taxon>
        <taxon>Poales</taxon>
        <taxon>Poaceae</taxon>
        <taxon>PACMAD clade</taxon>
        <taxon>Panicoideae</taxon>
        <taxon>Panicodae</taxon>
        <taxon>Paniceae</taxon>
        <taxon>Panicinae</taxon>
        <taxon>Panicum</taxon>
        <taxon>Panicum sect. Panicum</taxon>
    </lineage>
</organism>
<name>A0A2T7CJ60_9POAL</name>
<feature type="region of interest" description="Disordered" evidence="1">
    <location>
        <begin position="282"/>
        <end position="317"/>
    </location>
</feature>
<dbReference type="EMBL" id="CM009756">
    <property type="protein sequence ID" value="PUZ43366.1"/>
    <property type="molecule type" value="Genomic_DNA"/>
</dbReference>
<evidence type="ECO:0000313" key="2">
    <source>
        <dbReference type="EMBL" id="PUZ43366.1"/>
    </source>
</evidence>
<dbReference type="Gramene" id="PUZ43366">
    <property type="protein sequence ID" value="PUZ43366"/>
    <property type="gene ID" value="GQ55_8G003300"/>
</dbReference>
<keyword evidence="3" id="KW-1185">Reference proteome</keyword>
<evidence type="ECO:0000313" key="3">
    <source>
        <dbReference type="Proteomes" id="UP000244336"/>
    </source>
</evidence>
<protein>
    <submittedName>
        <fullName evidence="2">Uncharacterized protein</fullName>
    </submittedName>
</protein>
<dbReference type="OrthoDB" id="682531at2759"/>
<accession>A0A2T7CJ60</accession>